<dbReference type="InterPro" id="IPR050150">
    <property type="entry name" value="IgV_Light_Chain"/>
</dbReference>
<comment type="caution">
    <text evidence="3">The sequence shown here is derived from an EMBL/GenBank/DDBJ whole genome shotgun (WGS) entry which is preliminary data.</text>
</comment>
<gene>
    <name evidence="3" type="ORF">QTP70_030665</name>
</gene>
<dbReference type="PROSITE" id="PS50835">
    <property type="entry name" value="IG_LIKE"/>
    <property type="match status" value="1"/>
</dbReference>
<keyword evidence="1" id="KW-0732">Signal</keyword>
<evidence type="ECO:0000256" key="1">
    <source>
        <dbReference type="SAM" id="SignalP"/>
    </source>
</evidence>
<sequence>MTESCSSETSPTATMTLISLFICTLVLWTQGSRGQVTVTQTPSVQTFVPGNTVTINCRFSTAVYHNCGPSGKSYDCLAWYLQKPGEAPKLLVRYVSHLFSGTPARFSGSGSKTDFTLTISGVQAEDSGDYYCQSYHSSGSVYTQCYSAVQKPHHREALLQLGATAAAEDEDVIQHNDTHCGQEKTYNTHTHD</sequence>
<feature type="signal peptide" evidence="1">
    <location>
        <begin position="1"/>
        <end position="34"/>
    </location>
</feature>
<dbReference type="InterPro" id="IPR013783">
    <property type="entry name" value="Ig-like_fold"/>
</dbReference>
<protein>
    <recommendedName>
        <fullName evidence="2">Ig-like domain-containing protein</fullName>
    </recommendedName>
</protein>
<feature type="domain" description="Ig-like" evidence="2">
    <location>
        <begin position="11"/>
        <end position="147"/>
    </location>
</feature>
<dbReference type="SMART" id="SM00406">
    <property type="entry name" value="IGv"/>
    <property type="match status" value="1"/>
</dbReference>
<dbReference type="Gene3D" id="2.60.40.10">
    <property type="entry name" value="Immunoglobulins"/>
    <property type="match status" value="1"/>
</dbReference>
<dbReference type="InterPro" id="IPR007110">
    <property type="entry name" value="Ig-like_dom"/>
</dbReference>
<dbReference type="SUPFAM" id="SSF48726">
    <property type="entry name" value="Immunoglobulin"/>
    <property type="match status" value="1"/>
</dbReference>
<dbReference type="PANTHER" id="PTHR23267">
    <property type="entry name" value="IMMUNOGLOBULIN LIGHT CHAIN"/>
    <property type="match status" value="1"/>
</dbReference>
<dbReference type="InterPro" id="IPR013106">
    <property type="entry name" value="Ig_V-set"/>
</dbReference>
<name>A0AAE0QM84_9TELE</name>
<dbReference type="AlphaFoldDB" id="A0AAE0QM84"/>
<dbReference type="SMART" id="SM00409">
    <property type="entry name" value="IG"/>
    <property type="match status" value="1"/>
</dbReference>
<evidence type="ECO:0000313" key="3">
    <source>
        <dbReference type="EMBL" id="KAK3526504.1"/>
    </source>
</evidence>
<evidence type="ECO:0000313" key="4">
    <source>
        <dbReference type="Proteomes" id="UP001274896"/>
    </source>
</evidence>
<dbReference type="EMBL" id="JAUCMX010000013">
    <property type="protein sequence ID" value="KAK3526504.1"/>
    <property type="molecule type" value="Genomic_DNA"/>
</dbReference>
<organism evidence="3 4">
    <name type="scientific">Hemibagrus guttatus</name>
    <dbReference type="NCBI Taxonomy" id="175788"/>
    <lineage>
        <taxon>Eukaryota</taxon>
        <taxon>Metazoa</taxon>
        <taxon>Chordata</taxon>
        <taxon>Craniata</taxon>
        <taxon>Vertebrata</taxon>
        <taxon>Euteleostomi</taxon>
        <taxon>Actinopterygii</taxon>
        <taxon>Neopterygii</taxon>
        <taxon>Teleostei</taxon>
        <taxon>Ostariophysi</taxon>
        <taxon>Siluriformes</taxon>
        <taxon>Bagridae</taxon>
        <taxon>Hemibagrus</taxon>
    </lineage>
</organism>
<keyword evidence="4" id="KW-1185">Reference proteome</keyword>
<feature type="chain" id="PRO_5041911698" description="Ig-like domain-containing protein" evidence="1">
    <location>
        <begin position="35"/>
        <end position="192"/>
    </location>
</feature>
<dbReference type="InterPro" id="IPR036179">
    <property type="entry name" value="Ig-like_dom_sf"/>
</dbReference>
<dbReference type="Proteomes" id="UP001274896">
    <property type="component" value="Unassembled WGS sequence"/>
</dbReference>
<reference evidence="3" key="1">
    <citation type="submission" date="2023-06" db="EMBL/GenBank/DDBJ databases">
        <title>Male Hemibagrus guttatus genome.</title>
        <authorList>
            <person name="Bian C."/>
        </authorList>
    </citation>
    <scope>NUCLEOTIDE SEQUENCE</scope>
    <source>
        <strain evidence="3">Male_cb2023</strain>
        <tissue evidence="3">Muscle</tissue>
    </source>
</reference>
<dbReference type="FunFam" id="2.60.40.10:FF:001495">
    <property type="entry name" value="Si:dkey-234i14.13"/>
    <property type="match status" value="1"/>
</dbReference>
<accession>A0AAE0QM84</accession>
<evidence type="ECO:0000259" key="2">
    <source>
        <dbReference type="PROSITE" id="PS50835"/>
    </source>
</evidence>
<dbReference type="Pfam" id="PF07686">
    <property type="entry name" value="V-set"/>
    <property type="match status" value="1"/>
</dbReference>
<proteinExistence type="predicted"/>
<dbReference type="InterPro" id="IPR003599">
    <property type="entry name" value="Ig_sub"/>
</dbReference>